<dbReference type="InterPro" id="IPR036390">
    <property type="entry name" value="WH_DNA-bd_sf"/>
</dbReference>
<dbReference type="GO" id="GO:0003677">
    <property type="term" value="F:DNA binding"/>
    <property type="evidence" value="ECO:0007669"/>
    <property type="project" value="UniProtKB-KW"/>
</dbReference>
<dbReference type="PANTHER" id="PTHR43537:SF5">
    <property type="entry name" value="UXU OPERON TRANSCRIPTIONAL REGULATOR"/>
    <property type="match status" value="1"/>
</dbReference>
<dbReference type="SMART" id="SM00895">
    <property type="entry name" value="FCD"/>
    <property type="match status" value="1"/>
</dbReference>
<dbReference type="Gene3D" id="1.10.10.10">
    <property type="entry name" value="Winged helix-like DNA-binding domain superfamily/Winged helix DNA-binding domain"/>
    <property type="match status" value="1"/>
</dbReference>
<dbReference type="PRINTS" id="PR00035">
    <property type="entry name" value="HTHGNTR"/>
</dbReference>
<dbReference type="PANTHER" id="PTHR43537">
    <property type="entry name" value="TRANSCRIPTIONAL REGULATOR, GNTR FAMILY"/>
    <property type="match status" value="1"/>
</dbReference>
<reference evidence="5 6" key="1">
    <citation type="submission" date="2014-08" db="EMBL/GenBank/DDBJ databases">
        <title>Comparative genomics of the Paenibacillus odorifer group.</title>
        <authorList>
            <person name="den Bakker H.C."/>
            <person name="Tsai Y.-C."/>
            <person name="Martin N."/>
            <person name="Korlach J."/>
            <person name="Wiedmann M."/>
        </authorList>
    </citation>
    <scope>NUCLEOTIDE SEQUENCE [LARGE SCALE GENOMIC DNA]</scope>
    <source>
        <strain evidence="5 6">DSM 1735</strain>
    </source>
</reference>
<accession>A0A089IZR8</accession>
<dbReference type="Gene3D" id="1.20.120.530">
    <property type="entry name" value="GntR ligand-binding domain-like"/>
    <property type="match status" value="1"/>
</dbReference>
<dbReference type="SUPFAM" id="SSF46785">
    <property type="entry name" value="Winged helix' DNA-binding domain"/>
    <property type="match status" value="1"/>
</dbReference>
<evidence type="ECO:0000256" key="3">
    <source>
        <dbReference type="ARBA" id="ARBA00023163"/>
    </source>
</evidence>
<gene>
    <name evidence="5" type="ORF">PDUR_22855</name>
</gene>
<keyword evidence="6" id="KW-1185">Reference proteome</keyword>
<dbReference type="Pfam" id="PF00392">
    <property type="entry name" value="GntR"/>
    <property type="match status" value="1"/>
</dbReference>
<protein>
    <recommendedName>
        <fullName evidence="4">HTH gntR-type domain-containing protein</fullName>
    </recommendedName>
</protein>
<dbReference type="InterPro" id="IPR000524">
    <property type="entry name" value="Tscrpt_reg_HTH_GntR"/>
</dbReference>
<organism evidence="5 6">
    <name type="scientific">Paenibacillus durus</name>
    <name type="common">Paenibacillus azotofixans</name>
    <dbReference type="NCBI Taxonomy" id="44251"/>
    <lineage>
        <taxon>Bacteria</taxon>
        <taxon>Bacillati</taxon>
        <taxon>Bacillota</taxon>
        <taxon>Bacilli</taxon>
        <taxon>Bacillales</taxon>
        <taxon>Paenibacillaceae</taxon>
        <taxon>Paenibacillus</taxon>
    </lineage>
</organism>
<evidence type="ECO:0000256" key="1">
    <source>
        <dbReference type="ARBA" id="ARBA00023015"/>
    </source>
</evidence>
<dbReference type="SMART" id="SM00345">
    <property type="entry name" value="HTH_GNTR"/>
    <property type="match status" value="1"/>
</dbReference>
<dbReference type="Proteomes" id="UP000029409">
    <property type="component" value="Chromosome"/>
</dbReference>
<keyword evidence="3" id="KW-0804">Transcription</keyword>
<evidence type="ECO:0000259" key="4">
    <source>
        <dbReference type="PROSITE" id="PS50949"/>
    </source>
</evidence>
<dbReference type="PROSITE" id="PS50949">
    <property type="entry name" value="HTH_GNTR"/>
    <property type="match status" value="1"/>
</dbReference>
<dbReference type="InterPro" id="IPR011711">
    <property type="entry name" value="GntR_C"/>
</dbReference>
<sequence>MTNPNDLESFQFKKNDTVSLRQFVYQEIREAIIKGHLEPGARLREVEISKQMNVSRGPIREAIRILEQEGLVISHPYRETVVVDLSEEEVIHLLVPTRRNFELFAAQKAASVLTADDFAFLDNIILNMQEASDQDDLDRLSNLDLKFHERIVEQCVSPAMFRIWNSISGKLHARFLIQGYSHSSLQTVVEEHREMLQLIRSGDKERIEQHLQTHIK</sequence>
<evidence type="ECO:0000313" key="5">
    <source>
        <dbReference type="EMBL" id="AIQ14424.1"/>
    </source>
</evidence>
<name>A0A089IZR8_PAEDU</name>
<feature type="domain" description="HTH gntR-type" evidence="4">
    <location>
        <begin position="18"/>
        <end position="85"/>
    </location>
</feature>
<dbReference type="InterPro" id="IPR008920">
    <property type="entry name" value="TF_FadR/GntR_C"/>
</dbReference>
<dbReference type="EMBL" id="CP009288">
    <property type="protein sequence ID" value="AIQ14424.1"/>
    <property type="molecule type" value="Genomic_DNA"/>
</dbReference>
<dbReference type="eggNOG" id="COG1802">
    <property type="taxonomic scope" value="Bacteria"/>
</dbReference>
<keyword evidence="2" id="KW-0238">DNA-binding</keyword>
<dbReference type="CDD" id="cd07377">
    <property type="entry name" value="WHTH_GntR"/>
    <property type="match status" value="1"/>
</dbReference>
<dbReference type="GO" id="GO:0003700">
    <property type="term" value="F:DNA-binding transcription factor activity"/>
    <property type="evidence" value="ECO:0007669"/>
    <property type="project" value="InterPro"/>
</dbReference>
<dbReference type="OrthoDB" id="9781630at2"/>
<dbReference type="SUPFAM" id="SSF48008">
    <property type="entry name" value="GntR ligand-binding domain-like"/>
    <property type="match status" value="1"/>
</dbReference>
<dbReference type="InterPro" id="IPR036388">
    <property type="entry name" value="WH-like_DNA-bd_sf"/>
</dbReference>
<proteinExistence type="predicted"/>
<dbReference type="RefSeq" id="WP_042208195.1">
    <property type="nucleotide sequence ID" value="NZ_CP009288.1"/>
</dbReference>
<dbReference type="AlphaFoldDB" id="A0A089IZR8"/>
<evidence type="ECO:0000313" key="6">
    <source>
        <dbReference type="Proteomes" id="UP000029409"/>
    </source>
</evidence>
<dbReference type="KEGG" id="pdu:PDUR_22855"/>
<dbReference type="STRING" id="44251.PDUR_22855"/>
<evidence type="ECO:0000256" key="2">
    <source>
        <dbReference type="ARBA" id="ARBA00023125"/>
    </source>
</evidence>
<keyword evidence="1" id="KW-0805">Transcription regulation</keyword>
<dbReference type="Pfam" id="PF07729">
    <property type="entry name" value="FCD"/>
    <property type="match status" value="1"/>
</dbReference>